<evidence type="ECO:0008006" key="3">
    <source>
        <dbReference type="Google" id="ProtNLM"/>
    </source>
</evidence>
<protein>
    <recommendedName>
        <fullName evidence="3">Leucine-rich repeat domain-containing protein</fullName>
    </recommendedName>
</protein>
<gene>
    <name evidence="2" type="ORF">METZ01_LOCUS512004</name>
</gene>
<name>A0A383ES68_9ZZZZ</name>
<proteinExistence type="predicted"/>
<dbReference type="AlphaFoldDB" id="A0A383ES68"/>
<dbReference type="InterPro" id="IPR032675">
    <property type="entry name" value="LRR_dom_sf"/>
</dbReference>
<organism evidence="2">
    <name type="scientific">marine metagenome</name>
    <dbReference type="NCBI Taxonomy" id="408172"/>
    <lineage>
        <taxon>unclassified sequences</taxon>
        <taxon>metagenomes</taxon>
        <taxon>ecological metagenomes</taxon>
    </lineage>
</organism>
<dbReference type="EMBL" id="UINC01228012">
    <property type="protein sequence ID" value="SVE59150.1"/>
    <property type="molecule type" value="Genomic_DNA"/>
</dbReference>
<reference evidence="2" key="1">
    <citation type="submission" date="2018-05" db="EMBL/GenBank/DDBJ databases">
        <authorList>
            <person name="Lanie J.A."/>
            <person name="Ng W.-L."/>
            <person name="Kazmierczak K.M."/>
            <person name="Andrzejewski T.M."/>
            <person name="Davidsen T.M."/>
            <person name="Wayne K.J."/>
            <person name="Tettelin H."/>
            <person name="Glass J.I."/>
            <person name="Rusch D."/>
            <person name="Podicherti R."/>
            <person name="Tsui H.-C.T."/>
            <person name="Winkler M.E."/>
        </authorList>
    </citation>
    <scope>NUCLEOTIDE SEQUENCE</scope>
</reference>
<evidence type="ECO:0000256" key="1">
    <source>
        <dbReference type="SAM" id="MobiDB-lite"/>
    </source>
</evidence>
<feature type="non-terminal residue" evidence="2">
    <location>
        <position position="1"/>
    </location>
</feature>
<accession>A0A383ES68</accession>
<dbReference type="SUPFAM" id="SSF52058">
    <property type="entry name" value="L domain-like"/>
    <property type="match status" value="1"/>
</dbReference>
<evidence type="ECO:0000313" key="2">
    <source>
        <dbReference type="EMBL" id="SVE59150.1"/>
    </source>
</evidence>
<sequence length="43" mass="4893">EMPPEIGNLTNLYRLELNDNPLTELPPEIADPTNLKELYPKAD</sequence>
<dbReference type="Gene3D" id="3.80.10.10">
    <property type="entry name" value="Ribonuclease Inhibitor"/>
    <property type="match status" value="1"/>
</dbReference>
<feature type="region of interest" description="Disordered" evidence="1">
    <location>
        <begin position="24"/>
        <end position="43"/>
    </location>
</feature>